<name>A0A1G6S8N0_9GAMM</name>
<reference evidence="1 2" key="1">
    <citation type="submission" date="2016-10" db="EMBL/GenBank/DDBJ databases">
        <authorList>
            <person name="de Groot N.N."/>
        </authorList>
    </citation>
    <scope>NUCLEOTIDE SEQUENCE [LARGE SCALE GENOMIC DNA]</scope>
    <source>
        <strain evidence="1 2">DSM 16957</strain>
    </source>
</reference>
<evidence type="ECO:0000313" key="2">
    <source>
        <dbReference type="Proteomes" id="UP000199603"/>
    </source>
</evidence>
<protein>
    <submittedName>
        <fullName evidence="1">Uncharacterized protein</fullName>
    </submittedName>
</protein>
<dbReference type="Proteomes" id="UP000199603">
    <property type="component" value="Unassembled WGS sequence"/>
</dbReference>
<gene>
    <name evidence="1" type="ORF">SAMN04488509_101366</name>
</gene>
<sequence length="390" mass="42856">MGATVASPRIRRSVMALLACVALGGCFRGGDEPPPPGFPKVDTDYRDPQFPDCPNLEGSYSLTPDAPASFDPRPMLGNQVMQMDGGALLIERGPMGCAFDSSGVPVGQSVAICGLSMILRRAPAEVDAEAEALLRRDPAAYGRWWLVARKGVSLQGSLHLNLYAYERDLERHGPVQDQRRPLTHQTCHEGWLELESGWRDGHDQRVELTRDQTSGLVLRQTVVLSRDEFTVWCGDGCKGIPYSVVSEARWARLAPVERPPMWSLDPQRLPPLARLPRGASPDAGARPQLAVIEPAPRVPPAEDPASLRAFLRVFELEDRIRSGLEEERIDIWRPENGRVLVTGTTPSTAAASAFLRRLQGDAVVARADLVSITVEGDRMRFAILLDLHPE</sequence>
<dbReference type="EMBL" id="FNAG01000001">
    <property type="protein sequence ID" value="SDD13083.1"/>
    <property type="molecule type" value="Genomic_DNA"/>
</dbReference>
<proteinExistence type="predicted"/>
<dbReference type="AlphaFoldDB" id="A0A1G6S8N0"/>
<evidence type="ECO:0000313" key="1">
    <source>
        <dbReference type="EMBL" id="SDD13083.1"/>
    </source>
</evidence>
<keyword evidence="2" id="KW-1185">Reference proteome</keyword>
<accession>A0A1G6S8N0</accession>
<organism evidence="1 2">
    <name type="scientific">Aquimonas voraii</name>
    <dbReference type="NCBI Taxonomy" id="265719"/>
    <lineage>
        <taxon>Bacteria</taxon>
        <taxon>Pseudomonadati</taxon>
        <taxon>Pseudomonadota</taxon>
        <taxon>Gammaproteobacteria</taxon>
        <taxon>Lysobacterales</taxon>
        <taxon>Lysobacteraceae</taxon>
        <taxon>Aquimonas</taxon>
    </lineage>
</organism>